<dbReference type="PANTHER" id="PTHR43800">
    <property type="entry name" value="PEPTIDYL-LYSINE N-ACETYLTRANSFERASE YJAB"/>
    <property type="match status" value="1"/>
</dbReference>
<evidence type="ECO:0000256" key="1">
    <source>
        <dbReference type="ARBA" id="ARBA00022679"/>
    </source>
</evidence>
<dbReference type="EMBL" id="AABQDW010000005">
    <property type="protein sequence ID" value="EAI5407873.1"/>
    <property type="molecule type" value="Genomic_DNA"/>
</dbReference>
<accession>A0A5L4M6W8</accession>
<dbReference type="PANTHER" id="PTHR43800:SF1">
    <property type="entry name" value="PEPTIDYL-LYSINE N-ACETYLTRANSFERASE YJAB"/>
    <property type="match status" value="1"/>
</dbReference>
<sequence length="147" mass="17222">MKIVEIKDRNSVLIERLVNVWEDSLRVTHLFLSDLEIENIKKYVPQALYDVSNLIILKDEKGNIQAFMGIEGQKLDMLFVSSKEQNKGFGKKLICYGINNYSINEVCVNEQNPIAKRFYEYMGFRVYKRSDIDEQGNPYPILYMRLA</sequence>
<evidence type="ECO:0000313" key="7">
    <source>
        <dbReference type="Proteomes" id="UP000557842"/>
    </source>
</evidence>
<dbReference type="Pfam" id="PF13673">
    <property type="entry name" value="Acetyltransf_10"/>
    <property type="match status" value="1"/>
</dbReference>
<protein>
    <submittedName>
        <fullName evidence="5">GNAT family N-acetyltransferase</fullName>
    </submittedName>
</protein>
<reference evidence="5 7" key="1">
    <citation type="submission" date="2018-05" db="EMBL/GenBank/DDBJ databases">
        <authorList>
            <consortium name="PulseNet: The National Subtyping Network for Foodborne Disease Surveillance"/>
            <person name="Tarr C.L."/>
            <person name="Trees E."/>
            <person name="Katz L.S."/>
            <person name="Carleton-Romer H.A."/>
            <person name="Stroika S."/>
            <person name="Kucerova Z."/>
            <person name="Roache K.F."/>
            <person name="Sabol A.L."/>
            <person name="Besser J."/>
            <person name="Gerner-Smidt P."/>
        </authorList>
    </citation>
    <scope>NUCLEOTIDE SEQUENCE</scope>
    <source>
        <strain evidence="5">2014D-0197</strain>
        <strain evidence="4 7">2016D-0221</strain>
        <strain evidence="6">D4313</strain>
    </source>
</reference>
<dbReference type="Proteomes" id="UP000557842">
    <property type="component" value="Unassembled WGS sequence"/>
</dbReference>
<keyword evidence="1 5" id="KW-0808">Transferase</keyword>
<name>A0A5L4M6W8_CAMFE</name>
<dbReference type="EMBL" id="AACCXM010000001">
    <property type="protein sequence ID" value="EAK0467846.1"/>
    <property type="molecule type" value="Genomic_DNA"/>
</dbReference>
<dbReference type="SUPFAM" id="SSF55729">
    <property type="entry name" value="Acyl-CoA N-acyltransferases (Nat)"/>
    <property type="match status" value="1"/>
</dbReference>
<dbReference type="Gene3D" id="3.40.630.30">
    <property type="match status" value="1"/>
</dbReference>
<evidence type="ECO:0000313" key="6">
    <source>
        <dbReference type="EMBL" id="EAK0467846.1"/>
    </source>
</evidence>
<dbReference type="InterPro" id="IPR016181">
    <property type="entry name" value="Acyl_CoA_acyltransferase"/>
</dbReference>
<dbReference type="AlphaFoldDB" id="A0A5L4M6W8"/>
<evidence type="ECO:0000313" key="4">
    <source>
        <dbReference type="EMBL" id="EAI5407873.1"/>
    </source>
</evidence>
<comment type="caution">
    <text evidence="5">The sequence shown here is derived from an EMBL/GenBank/DDBJ whole genome shotgun (WGS) entry which is preliminary data.</text>
</comment>
<dbReference type="RefSeq" id="WP_065844146.1">
    <property type="nucleotide sequence ID" value="NZ_AABUZP020000005.1"/>
</dbReference>
<dbReference type="GO" id="GO:0016747">
    <property type="term" value="F:acyltransferase activity, transferring groups other than amino-acyl groups"/>
    <property type="evidence" value="ECO:0007669"/>
    <property type="project" value="InterPro"/>
</dbReference>
<organism evidence="5">
    <name type="scientific">Campylobacter fetus</name>
    <dbReference type="NCBI Taxonomy" id="196"/>
    <lineage>
        <taxon>Bacteria</taxon>
        <taxon>Pseudomonadati</taxon>
        <taxon>Campylobacterota</taxon>
        <taxon>Epsilonproteobacteria</taxon>
        <taxon>Campylobacterales</taxon>
        <taxon>Campylobacteraceae</taxon>
        <taxon>Campylobacter</taxon>
    </lineage>
</organism>
<evidence type="ECO:0000256" key="2">
    <source>
        <dbReference type="ARBA" id="ARBA00023315"/>
    </source>
</evidence>
<dbReference type="InterPro" id="IPR000182">
    <property type="entry name" value="GNAT_dom"/>
</dbReference>
<feature type="domain" description="N-acetyltransferase" evidence="3">
    <location>
        <begin position="4"/>
        <end position="147"/>
    </location>
</feature>
<dbReference type="PROSITE" id="PS51186">
    <property type="entry name" value="GNAT"/>
    <property type="match status" value="1"/>
</dbReference>
<proteinExistence type="predicted"/>
<evidence type="ECO:0000259" key="3">
    <source>
        <dbReference type="PROSITE" id="PS51186"/>
    </source>
</evidence>
<gene>
    <name evidence="5" type="ORF">AAH17_01695</name>
    <name evidence="6" type="ORF">AAH24_00460</name>
    <name evidence="4" type="ORF">BVH53_04075</name>
</gene>
<keyword evidence="2" id="KW-0012">Acyltransferase</keyword>
<evidence type="ECO:0000313" key="5">
    <source>
        <dbReference type="EMBL" id="EAK0452378.1"/>
    </source>
</evidence>
<dbReference type="EMBL" id="AACCXK010000002">
    <property type="protein sequence ID" value="EAK0452378.1"/>
    <property type="molecule type" value="Genomic_DNA"/>
</dbReference>